<dbReference type="Proteomes" id="UP001290462">
    <property type="component" value="Unassembled WGS sequence"/>
</dbReference>
<evidence type="ECO:0000313" key="2">
    <source>
        <dbReference type="EMBL" id="MDZ5758717.1"/>
    </source>
</evidence>
<evidence type="ECO:0000256" key="1">
    <source>
        <dbReference type="SAM" id="MobiDB-lite"/>
    </source>
</evidence>
<organism evidence="2 3">
    <name type="scientific">Carnobacterium maltaromaticum</name>
    <name type="common">Carnobacterium piscicola</name>
    <dbReference type="NCBI Taxonomy" id="2751"/>
    <lineage>
        <taxon>Bacteria</taxon>
        <taxon>Bacillati</taxon>
        <taxon>Bacillota</taxon>
        <taxon>Bacilli</taxon>
        <taxon>Lactobacillales</taxon>
        <taxon>Carnobacteriaceae</taxon>
        <taxon>Carnobacterium</taxon>
    </lineage>
</organism>
<sequence>MGLADKAQEILQGFDPKKDSPNNSNQNLPDGEYDMVLNSVTHKVSERTGTEWVSLECEVIAGELSGRKEFVGMFFGTGSEFVTNKAIKSIAQAASVFEIELTNEDWEDEHTLVEGLQPAIGSQFLLKVVSTPNKKEPTNPYRNFDFIGYEDDGEDSEVDGESP</sequence>
<reference evidence="2" key="1">
    <citation type="submission" date="2023-08" db="EMBL/GenBank/DDBJ databases">
        <title>Genomic characterization of piscicolin 126 produced by Carnobacterium maltaromaticum CM22 strain isolated from salmon (Salmo salar).</title>
        <authorList>
            <person name="Gonzalez-Gragera E."/>
            <person name="Garcia-Lopez J.D."/>
            <person name="Teso-Perez C."/>
            <person name="Gimenez-Hernandez I."/>
            <person name="Peralta-Sanchez J.M."/>
            <person name="Valdivia E."/>
            <person name="Montalban-Lopez M."/>
            <person name="Martin-Platero A.M."/>
            <person name="Banos A."/>
            <person name="Martinez-Bueno M."/>
        </authorList>
    </citation>
    <scope>NUCLEOTIDE SEQUENCE</scope>
    <source>
        <strain evidence="2">CM22</strain>
    </source>
</reference>
<dbReference type="Pfam" id="PF05037">
    <property type="entry name" value="DUF669"/>
    <property type="match status" value="1"/>
</dbReference>
<gene>
    <name evidence="2" type="ORF">RAK27_08635</name>
</gene>
<dbReference type="InterPro" id="IPR007731">
    <property type="entry name" value="DUF669"/>
</dbReference>
<proteinExistence type="predicted"/>
<feature type="region of interest" description="Disordered" evidence="1">
    <location>
        <begin position="1"/>
        <end position="32"/>
    </location>
</feature>
<comment type="caution">
    <text evidence="2">The sequence shown here is derived from an EMBL/GenBank/DDBJ whole genome shotgun (WGS) entry which is preliminary data.</text>
</comment>
<evidence type="ECO:0008006" key="4">
    <source>
        <dbReference type="Google" id="ProtNLM"/>
    </source>
</evidence>
<feature type="compositionally biased region" description="Acidic residues" evidence="1">
    <location>
        <begin position="148"/>
        <end position="163"/>
    </location>
</feature>
<name>A0AAW9K5R8_CARML</name>
<dbReference type="EMBL" id="JAVBVO010000003">
    <property type="protein sequence ID" value="MDZ5758717.1"/>
    <property type="molecule type" value="Genomic_DNA"/>
</dbReference>
<dbReference type="RefSeq" id="WP_135056261.1">
    <property type="nucleotide sequence ID" value="NZ_CP185245.1"/>
</dbReference>
<evidence type="ECO:0000313" key="3">
    <source>
        <dbReference type="Proteomes" id="UP001290462"/>
    </source>
</evidence>
<feature type="region of interest" description="Disordered" evidence="1">
    <location>
        <begin position="132"/>
        <end position="163"/>
    </location>
</feature>
<dbReference type="AlphaFoldDB" id="A0AAW9K5R8"/>
<protein>
    <recommendedName>
        <fullName evidence="4">DUF669 domain-containing protein</fullName>
    </recommendedName>
</protein>
<accession>A0AAW9K5R8</accession>